<evidence type="ECO:0000313" key="4">
    <source>
        <dbReference type="Proteomes" id="UP001152797"/>
    </source>
</evidence>
<name>A0A9P1BJZ3_9DINO</name>
<reference evidence="2" key="1">
    <citation type="submission" date="2022-10" db="EMBL/GenBank/DDBJ databases">
        <authorList>
            <person name="Chen Y."/>
            <person name="Dougan E. K."/>
            <person name="Chan C."/>
            <person name="Rhodes N."/>
            <person name="Thang M."/>
        </authorList>
    </citation>
    <scope>NUCLEOTIDE SEQUENCE</scope>
</reference>
<sequence length="206" mass="21946">HIVMNFKVGQASSLFWLLHKMNGGVSTIELSLGVHRQREPGGASSRGSGPTEVSPPVPAERPSDPEGDAATAEHIAGKEKVGKARSLIAEAEATQTAQKPDTDAAKDSAVAVELLVGDLVITKSSKKKAKYDNQSGEVISVSKNHIKVLLKTGDSAGEHHRFEKANVVKKENKPVVKRPLQSEVSDADAKRQKAAELFGADKLDDI</sequence>
<evidence type="ECO:0000313" key="2">
    <source>
        <dbReference type="EMBL" id="CAI3974050.1"/>
    </source>
</evidence>
<proteinExistence type="predicted"/>
<dbReference type="EMBL" id="CAMXCT020000113">
    <property type="protein sequence ID" value="CAL1127425.1"/>
    <property type="molecule type" value="Genomic_DNA"/>
</dbReference>
<reference evidence="3 4" key="2">
    <citation type="submission" date="2024-05" db="EMBL/GenBank/DDBJ databases">
        <authorList>
            <person name="Chen Y."/>
            <person name="Shah S."/>
            <person name="Dougan E. K."/>
            <person name="Thang M."/>
            <person name="Chan C."/>
        </authorList>
    </citation>
    <scope>NUCLEOTIDE SEQUENCE [LARGE SCALE GENOMIC DNA]</scope>
</reference>
<evidence type="ECO:0000256" key="1">
    <source>
        <dbReference type="SAM" id="MobiDB-lite"/>
    </source>
</evidence>
<dbReference type="EMBL" id="CAMXCT030000113">
    <property type="protein sequence ID" value="CAL4761362.1"/>
    <property type="molecule type" value="Genomic_DNA"/>
</dbReference>
<dbReference type="Proteomes" id="UP001152797">
    <property type="component" value="Unassembled WGS sequence"/>
</dbReference>
<protein>
    <submittedName>
        <fullName evidence="2">Uncharacterized protein</fullName>
    </submittedName>
</protein>
<feature type="region of interest" description="Disordered" evidence="1">
    <location>
        <begin position="36"/>
        <end position="71"/>
    </location>
</feature>
<dbReference type="AlphaFoldDB" id="A0A9P1BJZ3"/>
<comment type="caution">
    <text evidence="2">The sequence shown here is derived from an EMBL/GenBank/DDBJ whole genome shotgun (WGS) entry which is preliminary data.</text>
</comment>
<feature type="non-terminal residue" evidence="2">
    <location>
        <position position="206"/>
    </location>
</feature>
<organism evidence="2">
    <name type="scientific">Cladocopium goreaui</name>
    <dbReference type="NCBI Taxonomy" id="2562237"/>
    <lineage>
        <taxon>Eukaryota</taxon>
        <taxon>Sar</taxon>
        <taxon>Alveolata</taxon>
        <taxon>Dinophyceae</taxon>
        <taxon>Suessiales</taxon>
        <taxon>Symbiodiniaceae</taxon>
        <taxon>Cladocopium</taxon>
    </lineage>
</organism>
<keyword evidence="4" id="KW-1185">Reference proteome</keyword>
<evidence type="ECO:0000313" key="3">
    <source>
        <dbReference type="EMBL" id="CAL4761362.1"/>
    </source>
</evidence>
<dbReference type="EMBL" id="CAMXCT010000113">
    <property type="protein sequence ID" value="CAI3974050.1"/>
    <property type="molecule type" value="Genomic_DNA"/>
</dbReference>
<accession>A0A9P1BJZ3</accession>
<gene>
    <name evidence="2" type="ORF">C1SCF055_LOCUS2483</name>
</gene>
<feature type="non-terminal residue" evidence="2">
    <location>
        <position position="1"/>
    </location>
</feature>